<reference evidence="4 6" key="1">
    <citation type="journal article" date="2012" name="Nature">
        <title>Algal genomes reveal evolutionary mosaicism and the fate of nucleomorphs.</title>
        <authorList>
            <consortium name="DOE Joint Genome Institute"/>
            <person name="Curtis B.A."/>
            <person name="Tanifuji G."/>
            <person name="Burki F."/>
            <person name="Gruber A."/>
            <person name="Irimia M."/>
            <person name="Maruyama S."/>
            <person name="Arias M.C."/>
            <person name="Ball S.G."/>
            <person name="Gile G.H."/>
            <person name="Hirakawa Y."/>
            <person name="Hopkins J.F."/>
            <person name="Kuo A."/>
            <person name="Rensing S.A."/>
            <person name="Schmutz J."/>
            <person name="Symeonidi A."/>
            <person name="Elias M."/>
            <person name="Eveleigh R.J."/>
            <person name="Herman E.K."/>
            <person name="Klute M.J."/>
            <person name="Nakayama T."/>
            <person name="Obornik M."/>
            <person name="Reyes-Prieto A."/>
            <person name="Armbrust E.V."/>
            <person name="Aves S.J."/>
            <person name="Beiko R.G."/>
            <person name="Coutinho P."/>
            <person name="Dacks J.B."/>
            <person name="Durnford D.G."/>
            <person name="Fast N.M."/>
            <person name="Green B.R."/>
            <person name="Grisdale C.J."/>
            <person name="Hempel F."/>
            <person name="Henrissat B."/>
            <person name="Hoppner M.P."/>
            <person name="Ishida K."/>
            <person name="Kim E."/>
            <person name="Koreny L."/>
            <person name="Kroth P.G."/>
            <person name="Liu Y."/>
            <person name="Malik S.B."/>
            <person name="Maier U.G."/>
            <person name="McRose D."/>
            <person name="Mock T."/>
            <person name="Neilson J.A."/>
            <person name="Onodera N.T."/>
            <person name="Poole A.M."/>
            <person name="Pritham E.J."/>
            <person name="Richards T.A."/>
            <person name="Rocap G."/>
            <person name="Roy S.W."/>
            <person name="Sarai C."/>
            <person name="Schaack S."/>
            <person name="Shirato S."/>
            <person name="Slamovits C.H."/>
            <person name="Spencer D.F."/>
            <person name="Suzuki S."/>
            <person name="Worden A.Z."/>
            <person name="Zauner S."/>
            <person name="Barry K."/>
            <person name="Bell C."/>
            <person name="Bharti A.K."/>
            <person name="Crow J.A."/>
            <person name="Grimwood J."/>
            <person name="Kramer R."/>
            <person name="Lindquist E."/>
            <person name="Lucas S."/>
            <person name="Salamov A."/>
            <person name="McFadden G.I."/>
            <person name="Lane C.E."/>
            <person name="Keeling P.J."/>
            <person name="Gray M.W."/>
            <person name="Grigoriev I.V."/>
            <person name="Archibald J.M."/>
        </authorList>
    </citation>
    <scope>NUCLEOTIDE SEQUENCE</scope>
    <source>
        <strain evidence="4 6">CCMP2712</strain>
    </source>
</reference>
<dbReference type="STRING" id="905079.L1K1A2"/>
<keyword evidence="6" id="KW-1185">Reference proteome</keyword>
<dbReference type="PaxDb" id="55529-EKX54230"/>
<dbReference type="eggNOG" id="KOG2283">
    <property type="taxonomic scope" value="Eukaryota"/>
</dbReference>
<feature type="non-terminal residue" evidence="4">
    <location>
        <position position="164"/>
    </location>
</feature>
<dbReference type="AlphaFoldDB" id="L1K1A2"/>
<dbReference type="GO" id="GO:0016314">
    <property type="term" value="F:phosphatidylinositol-3,4,5-trisphosphate 3-phosphatase activity"/>
    <property type="evidence" value="ECO:0007669"/>
    <property type="project" value="TreeGrafter"/>
</dbReference>
<evidence type="ECO:0000259" key="2">
    <source>
        <dbReference type="PROSITE" id="PS50056"/>
    </source>
</evidence>
<evidence type="ECO:0000256" key="1">
    <source>
        <dbReference type="ARBA" id="ARBA00022801"/>
    </source>
</evidence>
<sequence length="164" mass="18863">LRSAVSQNRRRYTKHGFDLDLTYITNRIIAMSAPCFGGHTAYRNDIHIVSRFLSLHHYGSFFVFNLCDTYISSDGVMGNYHPQMLFNQVQRIPFEDHAPPLMSELIQFCEEASNWLKAHHNNTIVVHCKGGKGRTGTMIAALLLWTGHRRCAIDAMELFTFRRT</sequence>
<name>L1K1A2_GUITC</name>
<dbReference type="Pfam" id="PF22785">
    <property type="entry name" value="Tc-R-P"/>
    <property type="match status" value="1"/>
</dbReference>
<dbReference type="HOGENOM" id="CLU_020105_1_0_1"/>
<feature type="domain" description="Tyrosine specific protein phosphatases" evidence="2">
    <location>
        <begin position="103"/>
        <end position="164"/>
    </location>
</feature>
<dbReference type="Proteomes" id="UP000011087">
    <property type="component" value="Unassembled WGS sequence"/>
</dbReference>
<dbReference type="InterPro" id="IPR000387">
    <property type="entry name" value="Tyr_Pase_dom"/>
</dbReference>
<dbReference type="KEGG" id="gtt:GUITHDRAFT_40352"/>
<feature type="domain" description="Phosphatase tensin-type" evidence="3">
    <location>
        <begin position="10"/>
        <end position="164"/>
    </location>
</feature>
<dbReference type="RefSeq" id="XP_005841210.1">
    <property type="nucleotide sequence ID" value="XM_005841153.1"/>
</dbReference>
<evidence type="ECO:0000313" key="5">
    <source>
        <dbReference type="EnsemblProtists" id="EKX54230"/>
    </source>
</evidence>
<dbReference type="OrthoDB" id="2017893at2759"/>
<dbReference type="PROSITE" id="PS50056">
    <property type="entry name" value="TYR_PHOSPHATASE_2"/>
    <property type="match status" value="1"/>
</dbReference>
<dbReference type="GO" id="GO:0005829">
    <property type="term" value="C:cytosol"/>
    <property type="evidence" value="ECO:0007669"/>
    <property type="project" value="TreeGrafter"/>
</dbReference>
<protein>
    <submittedName>
        <fullName evidence="4 5">Uncharacterized protein</fullName>
    </submittedName>
</protein>
<dbReference type="PANTHER" id="PTHR12305">
    <property type="entry name" value="PHOSPHATASE WITH HOMOLOGY TO TENSIN"/>
    <property type="match status" value="1"/>
</dbReference>
<keyword evidence="1" id="KW-0378">Hydrolase</keyword>
<organism evidence="4">
    <name type="scientific">Guillardia theta (strain CCMP2712)</name>
    <name type="common">Cryptophyte</name>
    <dbReference type="NCBI Taxonomy" id="905079"/>
    <lineage>
        <taxon>Eukaryota</taxon>
        <taxon>Cryptophyceae</taxon>
        <taxon>Pyrenomonadales</taxon>
        <taxon>Geminigeraceae</taxon>
        <taxon>Guillardia</taxon>
    </lineage>
</organism>
<dbReference type="PANTHER" id="PTHR12305:SF60">
    <property type="entry name" value="PHOSPHATIDYLINOSITOL 3,4,5-TRISPHOSPHATE 3-PHOSPHATASE TPTE2-RELATED"/>
    <property type="match status" value="1"/>
</dbReference>
<dbReference type="PROSITE" id="PS00383">
    <property type="entry name" value="TYR_PHOSPHATASE_1"/>
    <property type="match status" value="1"/>
</dbReference>
<dbReference type="InterPro" id="IPR029021">
    <property type="entry name" value="Prot-tyrosine_phosphatase-like"/>
</dbReference>
<evidence type="ECO:0000313" key="6">
    <source>
        <dbReference type="Proteomes" id="UP000011087"/>
    </source>
</evidence>
<dbReference type="PROSITE" id="PS51181">
    <property type="entry name" value="PPASE_TENSIN"/>
    <property type="match status" value="1"/>
</dbReference>
<gene>
    <name evidence="4" type="ORF">GUITHDRAFT_40352</name>
</gene>
<reference evidence="5" key="3">
    <citation type="submission" date="2016-03" db="UniProtKB">
        <authorList>
            <consortium name="EnsemblProtists"/>
        </authorList>
    </citation>
    <scope>IDENTIFICATION</scope>
</reference>
<proteinExistence type="predicted"/>
<dbReference type="EnsemblProtists" id="EKX54230">
    <property type="protein sequence ID" value="EKX54230"/>
    <property type="gene ID" value="GUITHDRAFT_40352"/>
</dbReference>
<dbReference type="InterPro" id="IPR016130">
    <property type="entry name" value="Tyr_Pase_AS"/>
</dbReference>
<dbReference type="InterPro" id="IPR029023">
    <property type="entry name" value="Tensin_phosphatase"/>
</dbReference>
<accession>L1K1A2</accession>
<dbReference type="SUPFAM" id="SSF52799">
    <property type="entry name" value="(Phosphotyrosine protein) phosphatases II"/>
    <property type="match status" value="1"/>
</dbReference>
<dbReference type="Gene3D" id="3.90.190.10">
    <property type="entry name" value="Protein tyrosine phosphatase superfamily"/>
    <property type="match status" value="1"/>
</dbReference>
<dbReference type="EMBL" id="JH992968">
    <property type="protein sequence ID" value="EKX54230.1"/>
    <property type="molecule type" value="Genomic_DNA"/>
</dbReference>
<reference evidence="6" key="2">
    <citation type="submission" date="2012-11" db="EMBL/GenBank/DDBJ databases">
        <authorList>
            <person name="Kuo A."/>
            <person name="Curtis B.A."/>
            <person name="Tanifuji G."/>
            <person name="Burki F."/>
            <person name="Gruber A."/>
            <person name="Irimia M."/>
            <person name="Maruyama S."/>
            <person name="Arias M.C."/>
            <person name="Ball S.G."/>
            <person name="Gile G.H."/>
            <person name="Hirakawa Y."/>
            <person name="Hopkins J.F."/>
            <person name="Rensing S.A."/>
            <person name="Schmutz J."/>
            <person name="Symeonidi A."/>
            <person name="Elias M."/>
            <person name="Eveleigh R.J."/>
            <person name="Herman E.K."/>
            <person name="Klute M.J."/>
            <person name="Nakayama T."/>
            <person name="Obornik M."/>
            <person name="Reyes-Prieto A."/>
            <person name="Armbrust E.V."/>
            <person name="Aves S.J."/>
            <person name="Beiko R.G."/>
            <person name="Coutinho P."/>
            <person name="Dacks J.B."/>
            <person name="Durnford D.G."/>
            <person name="Fast N.M."/>
            <person name="Green B.R."/>
            <person name="Grisdale C."/>
            <person name="Hempe F."/>
            <person name="Henrissat B."/>
            <person name="Hoppner M.P."/>
            <person name="Ishida K.-I."/>
            <person name="Kim E."/>
            <person name="Koreny L."/>
            <person name="Kroth P.G."/>
            <person name="Liu Y."/>
            <person name="Malik S.-B."/>
            <person name="Maier U.G."/>
            <person name="McRose D."/>
            <person name="Mock T."/>
            <person name="Neilson J.A."/>
            <person name="Onodera N.T."/>
            <person name="Poole A.M."/>
            <person name="Pritham E.J."/>
            <person name="Richards T.A."/>
            <person name="Rocap G."/>
            <person name="Roy S.W."/>
            <person name="Sarai C."/>
            <person name="Schaack S."/>
            <person name="Shirato S."/>
            <person name="Slamovits C.H."/>
            <person name="Spencer D.F."/>
            <person name="Suzuki S."/>
            <person name="Worden A.Z."/>
            <person name="Zauner S."/>
            <person name="Barry K."/>
            <person name="Bell C."/>
            <person name="Bharti A.K."/>
            <person name="Crow J.A."/>
            <person name="Grimwood J."/>
            <person name="Kramer R."/>
            <person name="Lindquist E."/>
            <person name="Lucas S."/>
            <person name="Salamov A."/>
            <person name="McFadden G.I."/>
            <person name="Lane C.E."/>
            <person name="Keeling P.J."/>
            <person name="Gray M.W."/>
            <person name="Grigoriev I.V."/>
            <person name="Archibald J.M."/>
        </authorList>
    </citation>
    <scope>NUCLEOTIDE SEQUENCE</scope>
    <source>
        <strain evidence="6">CCMP2712</strain>
    </source>
</reference>
<evidence type="ECO:0000259" key="3">
    <source>
        <dbReference type="PROSITE" id="PS51181"/>
    </source>
</evidence>
<dbReference type="OMA" id="CISCYLM"/>
<evidence type="ECO:0000313" key="4">
    <source>
        <dbReference type="EMBL" id="EKX54230.1"/>
    </source>
</evidence>
<dbReference type="InterPro" id="IPR051281">
    <property type="entry name" value="Dual-spec_lipid-protein_phosph"/>
</dbReference>
<feature type="non-terminal residue" evidence="4">
    <location>
        <position position="1"/>
    </location>
</feature>
<dbReference type="GeneID" id="17310691"/>